<gene>
    <name evidence="1" type="ORF">LNN31_16335</name>
</gene>
<accession>A0ABY6HFL1</accession>
<evidence type="ECO:0000313" key="2">
    <source>
        <dbReference type="Proteomes" id="UP001163550"/>
    </source>
</evidence>
<proteinExistence type="predicted"/>
<dbReference type="Proteomes" id="UP001163550">
    <property type="component" value="Chromosome"/>
</dbReference>
<sequence>MNSDQIDASFDLLNADENAYTHQSYSTGSSHITLEKLEIIEQSDNWFKVLNETRAYAQRNDIDLVNPYDQLLSNHENVHIRHELIKKIEISLLDGTDYAIAAGAGIIAGIVDAVFVGTIGSGGNVSPLQGWTDKQYASIVNRFGVHYRASDQINKLDRNKMGVKEYRAAKERILRSVKEKGLESNIKYLENRFRVLYDTTGGNNSKLANGLKVNGMNTGNHHMLSLGHDPGPLGLVFSIIDQLTGKATFIEDGRIIRAATENINRINGQEVKGIIDAAHNWFGHCLSDISGSGSTKIGNRGSGLPAPFYVLFQRCQFGSIPIDSKNTSGTIAQLTEKMFKEGYDTRAFTAQLIPIIVYEVIIRMFWFFKQHFYFGKIISESMPFGGNNDLQRMLFVAAASFSAIDVGHATVKAGGAEPITFFMTLNYPGLINFGFKAVQNLRNEVAHIKKLNEFDADIQAEWDRLIITGSI</sequence>
<dbReference type="RefSeq" id="WP_228878185.1">
    <property type="nucleotide sequence ID" value="NZ_CABIIK010000004.1"/>
</dbReference>
<keyword evidence="2" id="KW-1185">Reference proteome</keyword>
<dbReference type="EMBL" id="CP087994">
    <property type="protein sequence ID" value="UYO62338.1"/>
    <property type="molecule type" value="Genomic_DNA"/>
</dbReference>
<protein>
    <submittedName>
        <fullName evidence="1">Uncharacterized protein</fullName>
    </submittedName>
</protein>
<reference evidence="1" key="1">
    <citation type="submission" date="2021-11" db="EMBL/GenBank/DDBJ databases">
        <title>Isoprene-degrading acetogen.</title>
        <authorList>
            <person name="Yang Y."/>
            <person name="Jin H."/>
            <person name="Yan J."/>
        </authorList>
    </citation>
    <scope>NUCLEOTIDE SEQUENCE</scope>
    <source>
        <strain evidence="1">Berkeley</strain>
    </source>
</reference>
<organism evidence="1 2">
    <name type="scientific">Acetobacterium wieringae</name>
    <dbReference type="NCBI Taxonomy" id="52694"/>
    <lineage>
        <taxon>Bacteria</taxon>
        <taxon>Bacillati</taxon>
        <taxon>Bacillota</taxon>
        <taxon>Clostridia</taxon>
        <taxon>Eubacteriales</taxon>
        <taxon>Eubacteriaceae</taxon>
        <taxon>Acetobacterium</taxon>
    </lineage>
</organism>
<name>A0ABY6HFL1_9FIRM</name>
<evidence type="ECO:0000313" key="1">
    <source>
        <dbReference type="EMBL" id="UYO62338.1"/>
    </source>
</evidence>